<feature type="transmembrane region" description="Helical" evidence="2">
    <location>
        <begin position="12"/>
        <end position="38"/>
    </location>
</feature>
<proteinExistence type="predicted"/>
<keyword evidence="2" id="KW-1133">Transmembrane helix</keyword>
<dbReference type="AlphaFoldDB" id="A0A4P9XRU1"/>
<feature type="compositionally biased region" description="Acidic residues" evidence="1">
    <location>
        <begin position="243"/>
        <end position="253"/>
    </location>
</feature>
<feature type="compositionally biased region" description="Polar residues" evidence="1">
    <location>
        <begin position="303"/>
        <end position="314"/>
    </location>
</feature>
<keyword evidence="2" id="KW-0812">Transmembrane</keyword>
<name>A0A4P9XRU1_9FUNG</name>
<feature type="region of interest" description="Disordered" evidence="1">
    <location>
        <begin position="163"/>
        <end position="191"/>
    </location>
</feature>
<dbReference type="InterPro" id="IPR013715">
    <property type="entry name" value="DUF1746"/>
</dbReference>
<accession>A0A4P9XRU1</accession>
<evidence type="ECO:0000313" key="4">
    <source>
        <dbReference type="EMBL" id="RKP08816.1"/>
    </source>
</evidence>
<evidence type="ECO:0000256" key="1">
    <source>
        <dbReference type="SAM" id="MobiDB-lite"/>
    </source>
</evidence>
<evidence type="ECO:0000259" key="3">
    <source>
        <dbReference type="Pfam" id="PF08508"/>
    </source>
</evidence>
<feature type="region of interest" description="Disordered" evidence="1">
    <location>
        <begin position="281"/>
        <end position="318"/>
    </location>
</feature>
<reference evidence="5" key="1">
    <citation type="journal article" date="2018" name="Nat. Microbiol.">
        <title>Leveraging single-cell genomics to expand the fungal tree of life.</title>
        <authorList>
            <person name="Ahrendt S.R."/>
            <person name="Quandt C.A."/>
            <person name="Ciobanu D."/>
            <person name="Clum A."/>
            <person name="Salamov A."/>
            <person name="Andreopoulos B."/>
            <person name="Cheng J.F."/>
            <person name="Woyke T."/>
            <person name="Pelin A."/>
            <person name="Henrissat B."/>
            <person name="Reynolds N.K."/>
            <person name="Benny G.L."/>
            <person name="Smith M.E."/>
            <person name="James T.Y."/>
            <person name="Grigoriev I.V."/>
        </authorList>
    </citation>
    <scope>NUCLEOTIDE SEQUENCE [LARGE SCALE GENOMIC DNA]</scope>
    <source>
        <strain evidence="5">RSA 1356</strain>
    </source>
</reference>
<protein>
    <recommendedName>
        <fullName evidence="3">DUF1746 domain-containing protein</fullName>
    </recommendedName>
</protein>
<evidence type="ECO:0000313" key="5">
    <source>
        <dbReference type="Proteomes" id="UP000271241"/>
    </source>
</evidence>
<feature type="transmembrane region" description="Helical" evidence="2">
    <location>
        <begin position="96"/>
        <end position="117"/>
    </location>
</feature>
<organism evidence="4 5">
    <name type="scientific">Thamnocephalis sphaerospora</name>
    <dbReference type="NCBI Taxonomy" id="78915"/>
    <lineage>
        <taxon>Eukaryota</taxon>
        <taxon>Fungi</taxon>
        <taxon>Fungi incertae sedis</taxon>
        <taxon>Zoopagomycota</taxon>
        <taxon>Zoopagomycotina</taxon>
        <taxon>Zoopagomycetes</taxon>
        <taxon>Zoopagales</taxon>
        <taxon>Sigmoideomycetaceae</taxon>
        <taxon>Thamnocephalis</taxon>
    </lineage>
</organism>
<feature type="domain" description="DUF1746" evidence="3">
    <location>
        <begin position="18"/>
        <end position="111"/>
    </location>
</feature>
<keyword evidence="2" id="KW-0472">Membrane</keyword>
<dbReference type="EMBL" id="KZ992567">
    <property type="protein sequence ID" value="RKP08816.1"/>
    <property type="molecule type" value="Genomic_DNA"/>
</dbReference>
<dbReference type="Pfam" id="PF08508">
    <property type="entry name" value="DUF1746"/>
    <property type="match status" value="1"/>
</dbReference>
<keyword evidence="5" id="KW-1185">Reference proteome</keyword>
<dbReference type="OrthoDB" id="10582251at2759"/>
<feature type="region of interest" description="Disordered" evidence="1">
    <location>
        <begin position="223"/>
        <end position="261"/>
    </location>
</feature>
<gene>
    <name evidence="4" type="ORF">THASP1DRAFT_29392</name>
</gene>
<evidence type="ECO:0000256" key="2">
    <source>
        <dbReference type="SAM" id="Phobius"/>
    </source>
</evidence>
<dbReference type="Proteomes" id="UP000271241">
    <property type="component" value="Unassembled WGS sequence"/>
</dbReference>
<sequence length="365" mass="39340">MDAAHGAKHNLLGALASVAQVHLVIVYYMDASLLWLLLRFAAQFWLLPQSPPLEMRTLLIAVLLVNIICGSRRMSPPDEQGFIIDFIGRAPTSGRVLLLICDVFVLLLQMLQIFVLYQATDTEMGREPAPTGPRVLGGEPSITERTGRWMRWWSRQASDGAEAPSARSYDLDRHTSRRSNSNSGPARQAPIVVNPYASTVPGRAPPLPDRSLASSFGYTSRASSSLAASPVRASHRLGGGQDDSADDATEAAEDSATRQGALRAAARSALDRMAHATGRSTAGYARLSDQATDPVAAHEDAASSPTTYGGTEQPSEGEAYALNEDLGGLLVLHPYDTLRQYWARPRYIDAESSEAPASDTRSLPV</sequence>